<evidence type="ECO:0000313" key="3">
    <source>
        <dbReference type="Proteomes" id="UP000824469"/>
    </source>
</evidence>
<organism evidence="2 3">
    <name type="scientific">Taxus chinensis</name>
    <name type="common">Chinese yew</name>
    <name type="synonym">Taxus wallichiana var. chinensis</name>
    <dbReference type="NCBI Taxonomy" id="29808"/>
    <lineage>
        <taxon>Eukaryota</taxon>
        <taxon>Viridiplantae</taxon>
        <taxon>Streptophyta</taxon>
        <taxon>Embryophyta</taxon>
        <taxon>Tracheophyta</taxon>
        <taxon>Spermatophyta</taxon>
        <taxon>Pinopsida</taxon>
        <taxon>Pinidae</taxon>
        <taxon>Conifers II</taxon>
        <taxon>Cupressales</taxon>
        <taxon>Taxaceae</taxon>
        <taxon>Taxus</taxon>
    </lineage>
</organism>
<feature type="non-terminal residue" evidence="2">
    <location>
        <position position="1"/>
    </location>
</feature>
<feature type="non-terminal residue" evidence="2">
    <location>
        <position position="120"/>
    </location>
</feature>
<evidence type="ECO:0000256" key="1">
    <source>
        <dbReference type="SAM" id="MobiDB-lite"/>
    </source>
</evidence>
<feature type="region of interest" description="Disordered" evidence="1">
    <location>
        <begin position="98"/>
        <end position="120"/>
    </location>
</feature>
<gene>
    <name evidence="2" type="ORF">KI387_031326</name>
</gene>
<dbReference type="Proteomes" id="UP000824469">
    <property type="component" value="Unassembled WGS sequence"/>
</dbReference>
<proteinExistence type="predicted"/>
<dbReference type="EMBL" id="JAHRHJ020000010">
    <property type="protein sequence ID" value="KAH9299644.1"/>
    <property type="molecule type" value="Genomic_DNA"/>
</dbReference>
<accession>A0AA38CMZ2</accession>
<protein>
    <submittedName>
        <fullName evidence="2">Uncharacterized protein</fullName>
    </submittedName>
</protein>
<dbReference type="AlphaFoldDB" id="A0AA38CMZ2"/>
<evidence type="ECO:0000313" key="2">
    <source>
        <dbReference type="EMBL" id="KAH9299644.1"/>
    </source>
</evidence>
<sequence length="120" mass="12761">TTSKSIPVALYLILENLGRSKRDLASPPSLHSHLQACPVGPLSPKKFISPQIVNSVGACLLPPSRASTTGGASRLRLRWISSPGWLLPSPPRGLLLTMMMKTPPDSGWEVSDTGKDLPGP</sequence>
<reference evidence="2 3" key="1">
    <citation type="journal article" date="2021" name="Nat. Plants">
        <title>The Taxus genome provides insights into paclitaxel biosynthesis.</title>
        <authorList>
            <person name="Xiong X."/>
            <person name="Gou J."/>
            <person name="Liao Q."/>
            <person name="Li Y."/>
            <person name="Zhou Q."/>
            <person name="Bi G."/>
            <person name="Li C."/>
            <person name="Du R."/>
            <person name="Wang X."/>
            <person name="Sun T."/>
            <person name="Guo L."/>
            <person name="Liang H."/>
            <person name="Lu P."/>
            <person name="Wu Y."/>
            <person name="Zhang Z."/>
            <person name="Ro D.K."/>
            <person name="Shang Y."/>
            <person name="Huang S."/>
            <person name="Yan J."/>
        </authorList>
    </citation>
    <scope>NUCLEOTIDE SEQUENCE [LARGE SCALE GENOMIC DNA]</scope>
    <source>
        <strain evidence="2">Ta-2019</strain>
    </source>
</reference>
<keyword evidence="3" id="KW-1185">Reference proteome</keyword>
<name>A0AA38CMZ2_TAXCH</name>
<comment type="caution">
    <text evidence="2">The sequence shown here is derived from an EMBL/GenBank/DDBJ whole genome shotgun (WGS) entry which is preliminary data.</text>
</comment>